<dbReference type="Proteomes" id="UP001167796">
    <property type="component" value="Unassembled WGS sequence"/>
</dbReference>
<evidence type="ECO:0000313" key="1">
    <source>
        <dbReference type="EMBL" id="MDO7846460.1"/>
    </source>
</evidence>
<name>A0ABT9A9F0_9BACT</name>
<organism evidence="1 2">
    <name type="scientific">Hymenobacter mellowenesis</name>
    <dbReference type="NCBI Taxonomy" id="3063995"/>
    <lineage>
        <taxon>Bacteria</taxon>
        <taxon>Pseudomonadati</taxon>
        <taxon>Bacteroidota</taxon>
        <taxon>Cytophagia</taxon>
        <taxon>Cytophagales</taxon>
        <taxon>Hymenobacteraceae</taxon>
        <taxon>Hymenobacter</taxon>
    </lineage>
</organism>
<comment type="caution">
    <text evidence="1">The sequence shown here is derived from an EMBL/GenBank/DDBJ whole genome shotgun (WGS) entry which is preliminary data.</text>
</comment>
<evidence type="ECO:0000313" key="2">
    <source>
        <dbReference type="Proteomes" id="UP001167796"/>
    </source>
</evidence>
<dbReference type="EMBL" id="JAUQSX010000004">
    <property type="protein sequence ID" value="MDO7846460.1"/>
    <property type="molecule type" value="Genomic_DNA"/>
</dbReference>
<sequence length="79" mass="8733">MNSPQLSIRALLDSDNPDQVLAEYYARCSPEQRATAHSNVAKGLAVVEEHPRGTLGESLRQHLNIIVAEQRKLGEVPNE</sequence>
<dbReference type="RefSeq" id="WP_305011148.1">
    <property type="nucleotide sequence ID" value="NZ_JAUQSX010000004.1"/>
</dbReference>
<accession>A0ABT9A9F0</accession>
<gene>
    <name evidence="1" type="ORF">Q5H92_08835</name>
</gene>
<proteinExistence type="predicted"/>
<keyword evidence="2" id="KW-1185">Reference proteome</keyword>
<protein>
    <submittedName>
        <fullName evidence="1">Uncharacterized protein</fullName>
    </submittedName>
</protein>
<reference evidence="1" key="1">
    <citation type="submission" date="2023-07" db="EMBL/GenBank/DDBJ databases">
        <authorList>
            <person name="Kim M.K."/>
        </authorList>
    </citation>
    <scope>NUCLEOTIDE SEQUENCE</scope>
    <source>
        <strain evidence="1">M29</strain>
    </source>
</reference>